<dbReference type="Gene3D" id="2.30.180.10">
    <property type="entry name" value="FAS1 domain"/>
    <property type="match status" value="1"/>
</dbReference>
<dbReference type="Proteomes" id="UP000028834">
    <property type="component" value="Unassembled WGS sequence"/>
</dbReference>
<evidence type="ECO:0000313" key="3">
    <source>
        <dbReference type="EMBL" id="KFG63359.1"/>
    </source>
</evidence>
<dbReference type="PROSITE" id="PS50213">
    <property type="entry name" value="FAS1"/>
    <property type="match status" value="1"/>
</dbReference>
<dbReference type="InterPro" id="IPR000782">
    <property type="entry name" value="FAS1_domain"/>
</dbReference>
<comment type="caution">
    <text evidence="3">The sequence shown here is derived from an EMBL/GenBank/DDBJ whole genome shotgun (WGS) entry which is preliminary data.</text>
</comment>
<organism evidence="3 4">
    <name type="scientific">Toxoplasma gondii RUB</name>
    <dbReference type="NCBI Taxonomy" id="935652"/>
    <lineage>
        <taxon>Eukaryota</taxon>
        <taxon>Sar</taxon>
        <taxon>Alveolata</taxon>
        <taxon>Apicomplexa</taxon>
        <taxon>Conoidasida</taxon>
        <taxon>Coccidia</taxon>
        <taxon>Eucoccidiorida</taxon>
        <taxon>Eimeriorina</taxon>
        <taxon>Sarcocystidae</taxon>
        <taxon>Toxoplasma</taxon>
    </lineage>
</organism>
<name>A0A086M391_TOXGO</name>
<feature type="compositionally biased region" description="Basic and acidic residues" evidence="1">
    <location>
        <begin position="636"/>
        <end position="646"/>
    </location>
</feature>
<accession>A0A086M391</accession>
<proteinExistence type="predicted"/>
<feature type="region of interest" description="Disordered" evidence="1">
    <location>
        <begin position="561"/>
        <end position="604"/>
    </location>
</feature>
<gene>
    <name evidence="3" type="ORF">TGRUB_285272</name>
</gene>
<evidence type="ECO:0000256" key="1">
    <source>
        <dbReference type="SAM" id="MobiDB-lite"/>
    </source>
</evidence>
<dbReference type="AlphaFoldDB" id="A0A086M391"/>
<feature type="domain" description="FAS1" evidence="2">
    <location>
        <begin position="403"/>
        <end position="697"/>
    </location>
</feature>
<dbReference type="VEuPathDB" id="ToxoDB:TGRUB_285272"/>
<dbReference type="SUPFAM" id="SSF82153">
    <property type="entry name" value="FAS1 domain"/>
    <property type="match status" value="1"/>
</dbReference>
<dbReference type="EMBL" id="AFYV02000984">
    <property type="protein sequence ID" value="KFG63359.1"/>
    <property type="molecule type" value="Genomic_DNA"/>
</dbReference>
<dbReference type="OrthoDB" id="286301at2759"/>
<reference evidence="3 4" key="1">
    <citation type="submission" date="2014-05" db="EMBL/GenBank/DDBJ databases">
        <authorList>
            <person name="Sibley D."/>
            <person name="Venepally P."/>
            <person name="Karamycheva S."/>
            <person name="Hadjithomas M."/>
            <person name="Khan A."/>
            <person name="Brunk B."/>
            <person name="Roos D."/>
            <person name="Caler E."/>
            <person name="Lorenzi H."/>
        </authorList>
    </citation>
    <scope>NUCLEOTIDE SEQUENCE [LARGE SCALE GENOMIC DNA]</scope>
    <source>
        <strain evidence="3 4">RUB</strain>
    </source>
</reference>
<dbReference type="InterPro" id="IPR036378">
    <property type="entry name" value="FAS1_dom_sf"/>
</dbReference>
<protein>
    <recommendedName>
        <fullName evidence="2">FAS1 domain-containing protein</fullName>
    </recommendedName>
</protein>
<evidence type="ECO:0000259" key="2">
    <source>
        <dbReference type="PROSITE" id="PS50213"/>
    </source>
</evidence>
<feature type="region of interest" description="Disordered" evidence="1">
    <location>
        <begin position="635"/>
        <end position="659"/>
    </location>
</feature>
<sequence>MATVAPAIAERPLRGVDSGNSHVFCGRRPVPRFSAFPSRLRSARLFLLPLRLAAKKTALPCCSLHRSRVCLSGSSFSSFSRGLQHPKHAPAEPLGPRVTSALHMSGTLLHSRLLASSVSGTPRRLAFGIRGPGRRGGSSGEELLCTKTAPLPVPPHLTKLFEPPASLQASSFACSSALLLRGLRQPSFHARCCSTRASLSATLATHASVISSRLRRPLSSSLGSTARVSLSPSPSASLASSAYSLLSNVWPKGLASPPSSCCSVGSMACSFPPMLSHGRLPLSFSLVPSSTLSGALTSPSRACPAAGPLCALSLPAATSAGSFTNVSVAVEVARSPVSSLPTLAARSCMQASGEEPRLLAGVFSQQKRWWTRASGMRNPVKWTRDWEVLNRKVYFAFDEREIRRSMLDAVSAHRKTASLFHRMINAVPGVAHAMSLPGPHTFFLPSDKACRDHLSPDSLHALTERVAFLEEQQRQRVGARVQVEGGVSVRGGTAAAIADRVAKTTEQLRTFVLAHLIPGEWRMKTLLLACGAGDPRRNGSLRYQDTDRELFAPVMYASRLGTGEETKRRQTASREGVEHENAQELGRTRDEETDRSSVFLLPPPQSTDEPLPVWVQASRYAAFLPITTSTNFPRFEGTECRGNSDREEAESVENSGEYSQRRSTVGGALHLWVGGALVTKGDLRAHNGVVHMIDKPLIPVQLLASPR</sequence>
<evidence type="ECO:0000313" key="4">
    <source>
        <dbReference type="Proteomes" id="UP000028834"/>
    </source>
</evidence>
<feature type="compositionally biased region" description="Basic and acidic residues" evidence="1">
    <location>
        <begin position="575"/>
        <end position="595"/>
    </location>
</feature>